<dbReference type="EMBL" id="EF134124">
    <property type="protein sequence ID" value="ABV22238.1"/>
    <property type="molecule type" value="mRNA"/>
</dbReference>
<sequence length="165" mass="18186">MQVRLAKIDADAEASLASKYAIDAYPSIVAFKDGSKHSQHDATLWQKQEIRAYAAAVTGEAYLFNAREVYNGARFNFKIALRSTPLPGSARQMLYTGFPVVLLMLILCPCCCFYCCCSSPAPKKQKKKPSTSKSASSSDPAEDEKEGEKTGKDEPEKDDDEKKDD</sequence>
<organism evidence="4">
    <name type="scientific">Karlodinium veneficum</name>
    <name type="common">Dinoflagellate</name>
    <name type="synonym">Karlodinium micrum</name>
    <dbReference type="NCBI Taxonomy" id="407301"/>
    <lineage>
        <taxon>Eukaryota</taxon>
        <taxon>Sar</taxon>
        <taxon>Alveolata</taxon>
        <taxon>Dinophyceae</taxon>
        <taxon>Gymnodiniales</taxon>
        <taxon>Kareniaceae</taxon>
        <taxon>Karlodinium</taxon>
    </lineage>
</organism>
<dbReference type="InterPro" id="IPR013766">
    <property type="entry name" value="Thioredoxin_domain"/>
</dbReference>
<dbReference type="CDD" id="cd02961">
    <property type="entry name" value="PDI_a_family"/>
    <property type="match status" value="1"/>
</dbReference>
<name>A7YXV9_KARVE</name>
<reference evidence="4" key="1">
    <citation type="journal article" date="2007" name="Proc. Natl. Acad. Sci. U.S.A.">
        <title>Spliced leader RNA trans-splicing in dinoflagellates.</title>
        <authorList>
            <person name="Zhang H."/>
            <person name="Hou Y."/>
            <person name="Miranda L."/>
            <person name="Campbell D.A."/>
            <person name="Sturm N.R."/>
            <person name="Gaasterland T."/>
            <person name="Lin S."/>
        </authorList>
    </citation>
    <scope>NUCLEOTIDE SEQUENCE</scope>
    <source>
        <strain evidence="4">CCMP1975</strain>
    </source>
</reference>
<proteinExistence type="evidence at transcript level"/>
<feature type="compositionally biased region" description="Basic and acidic residues" evidence="1">
    <location>
        <begin position="146"/>
        <end position="155"/>
    </location>
</feature>
<dbReference type="Gene3D" id="3.40.30.10">
    <property type="entry name" value="Glutaredoxin"/>
    <property type="match status" value="1"/>
</dbReference>
<accession>A7YXV9</accession>
<dbReference type="InterPro" id="IPR036249">
    <property type="entry name" value="Thioredoxin-like_sf"/>
</dbReference>
<dbReference type="Pfam" id="PF00085">
    <property type="entry name" value="Thioredoxin"/>
    <property type="match status" value="1"/>
</dbReference>
<feature type="compositionally biased region" description="Acidic residues" evidence="1">
    <location>
        <begin position="156"/>
        <end position="165"/>
    </location>
</feature>
<evidence type="ECO:0000256" key="2">
    <source>
        <dbReference type="SAM" id="Phobius"/>
    </source>
</evidence>
<evidence type="ECO:0000256" key="1">
    <source>
        <dbReference type="SAM" id="MobiDB-lite"/>
    </source>
</evidence>
<dbReference type="AlphaFoldDB" id="A7YXV9"/>
<feature type="transmembrane region" description="Helical" evidence="2">
    <location>
        <begin position="93"/>
        <end position="117"/>
    </location>
</feature>
<evidence type="ECO:0000313" key="4">
    <source>
        <dbReference type="EMBL" id="ABV22238.1"/>
    </source>
</evidence>
<dbReference type="SUPFAM" id="SSF52833">
    <property type="entry name" value="Thioredoxin-like"/>
    <property type="match status" value="1"/>
</dbReference>
<keyword evidence="2" id="KW-0812">Transmembrane</keyword>
<feature type="region of interest" description="Disordered" evidence="1">
    <location>
        <begin position="120"/>
        <end position="165"/>
    </location>
</feature>
<evidence type="ECO:0000259" key="3">
    <source>
        <dbReference type="Pfam" id="PF00085"/>
    </source>
</evidence>
<keyword evidence="2" id="KW-0472">Membrane</keyword>
<feature type="domain" description="Thioredoxin" evidence="3">
    <location>
        <begin position="2"/>
        <end position="52"/>
    </location>
</feature>
<keyword evidence="2" id="KW-1133">Transmembrane helix</keyword>
<protein>
    <submittedName>
        <fullName evidence="4">Thioredoxin-like protein</fullName>
    </submittedName>
</protein>